<accession>A0ABX9WDU0</accession>
<name>A0ABX9WDU0_9ACTN</name>
<dbReference type="InterPro" id="IPR029060">
    <property type="entry name" value="PIN-like_dom_sf"/>
</dbReference>
<organism evidence="1 2">
    <name type="scientific">Micromonospora solifontis</name>
    <dbReference type="NCBI Taxonomy" id="2487138"/>
    <lineage>
        <taxon>Bacteria</taxon>
        <taxon>Bacillati</taxon>
        <taxon>Actinomycetota</taxon>
        <taxon>Actinomycetes</taxon>
        <taxon>Micromonosporales</taxon>
        <taxon>Micromonosporaceae</taxon>
        <taxon>Micromonospora</taxon>
    </lineage>
</organism>
<reference evidence="1 2" key="1">
    <citation type="submission" date="2018-11" db="EMBL/GenBank/DDBJ databases">
        <title>Micromonospora sp. PPF5-17, a new actinomycetes isolated from a hot spring soil.</title>
        <authorList>
            <person name="Thawai C."/>
        </authorList>
    </citation>
    <scope>NUCLEOTIDE SEQUENCE [LARGE SCALE GENOMIC DNA]</scope>
    <source>
        <strain evidence="1 2">PPF5-17</strain>
    </source>
</reference>
<comment type="caution">
    <text evidence="1">The sequence shown here is derived from an EMBL/GenBank/DDBJ whole genome shotgun (WGS) entry which is preliminary data.</text>
</comment>
<evidence type="ECO:0000313" key="2">
    <source>
        <dbReference type="Proteomes" id="UP000280698"/>
    </source>
</evidence>
<dbReference type="EMBL" id="RJLN01000054">
    <property type="protein sequence ID" value="RNL97009.1"/>
    <property type="molecule type" value="Genomic_DNA"/>
</dbReference>
<evidence type="ECO:0008006" key="3">
    <source>
        <dbReference type="Google" id="ProtNLM"/>
    </source>
</evidence>
<dbReference type="Proteomes" id="UP000280698">
    <property type="component" value="Unassembled WGS sequence"/>
</dbReference>
<sequence>MNDAPIRAVLDTSAIIAFTTGSSAVGEAITKIADEGGLFGLPVLCLAEAYRSNVDAGRLELLVNHPAAVLLTVDPFRWREFATTCLAVERLDTASALLAAAADGCTILTEQPGRG</sequence>
<evidence type="ECO:0000313" key="1">
    <source>
        <dbReference type="EMBL" id="RNL97009.1"/>
    </source>
</evidence>
<keyword evidence="2" id="KW-1185">Reference proteome</keyword>
<protein>
    <recommendedName>
        <fullName evidence="3">PIN domain-containing protein</fullName>
    </recommendedName>
</protein>
<dbReference type="SUPFAM" id="SSF88723">
    <property type="entry name" value="PIN domain-like"/>
    <property type="match status" value="1"/>
</dbReference>
<proteinExistence type="predicted"/>
<gene>
    <name evidence="1" type="ORF">EFE23_18515</name>
</gene>